<protein>
    <submittedName>
        <fullName evidence="2">Uncharacterized protein</fullName>
    </submittedName>
</protein>
<keyword evidence="3" id="KW-1185">Reference proteome</keyword>
<dbReference type="PANTHER" id="PTHR23159:SF60">
    <property type="entry name" value="SPINDLE ASSEMBLY ABNORMAL PROTEIN 4"/>
    <property type="match status" value="1"/>
</dbReference>
<evidence type="ECO:0000256" key="1">
    <source>
        <dbReference type="SAM" id="Coils"/>
    </source>
</evidence>
<proteinExistence type="predicted"/>
<keyword evidence="1" id="KW-0175">Coiled coil</keyword>
<geneLocation type="plasmid" evidence="2 3">
    <name>2</name>
</geneLocation>
<feature type="coiled-coil region" evidence="1">
    <location>
        <begin position="495"/>
        <end position="688"/>
    </location>
</feature>
<dbReference type="PANTHER" id="PTHR23159">
    <property type="entry name" value="CENTROSOMAL PROTEIN 2"/>
    <property type="match status" value="1"/>
</dbReference>
<evidence type="ECO:0000313" key="3">
    <source>
        <dbReference type="Proteomes" id="UP000289862"/>
    </source>
</evidence>
<sequence>MTKKLKYTLATLLSFFSLGIIAISSTAGVFVSAKIHKKSKMINYLKNNLVDLEFNKKELETQIQNFKVSLSENEAKMQKICFELENEKTNLKNLKNKLLLYENGEAHEANEENKENLVSQIQAKQNQINDLENQLNLEKQKNTELLKKFKQKEQENLELVEKIKNLIASQNAKVHELETQIQSFTLSKDEKTNLIKQKSNEILNLQNSLNSKNTELVQLKTKISNLERSFNNIQNDRNGEKEKFIHLNLQLRNSYKKFIATINSEKETYIKLINQVFITKEFLNSNNFHEESESFAKILNSSLNVEKFKKLLNGEVLLFEHIDPNLRFQISHHFKEFDSLANEDSEIWKVFWNYSDDQYKNYFINNDNLQKIEKVNLLVEKLTNLIDVNLKSLKEAFTVILKIYQAQKNGLLNYLDKEEQKLKSLIGTNQNINFDLRENYRKIKTGILGEINLKLSKLEELIKLKDQKLIEYVGSTDLSLIVDQEGNGAKDNSLISNLRKKAKIKESENQRLLDSLKNKNAELQKSQTKILELSKEIEKEKQILINKESEINSFREQIRSKNQEIEILKSQLKNKDNSISDLEKEKQKALNEVKYWKDNYLVAEKNSQKLNLELERTKNKLQFLTGSSDREFNVGIYGENAKSGSYIYNLNHQIQIKEKNLETLKKEKLEKEQELNKLLELLNKLNIKSLNFGIVTQLENPKVFYEAGYAWDALRDRFNKFKREGYETRALDSNLLAFDKYYPDNQKGLSYNGSDYYNNPPKNPERTYFEAKVIKGDFGIYTSPRGKWLTDYFCKKVIFNLNADDICDKNAYNDVNFNTKIVLANLFKDQDVFKGTLKELEEKINSFNYSMEANHGVYQHYQYLNHQKYKVKQLISYANSYRSFIFRESEIEIDWVPYIKLVKPSSAWTKLELSYYMIPISIINRAYNDIRSTYNFDLIAQNPIPDIVYLFKNNWKKMTGGELDNSSLTYEEIYNFYEGKVILGNSIVLPDLKLEVPRLMVIRNF</sequence>
<organism evidence="2 3">
    <name type="scientific">Mycoplasmopsis gallopavonis</name>
    <dbReference type="NCBI Taxonomy" id="76629"/>
    <lineage>
        <taxon>Bacteria</taxon>
        <taxon>Bacillati</taxon>
        <taxon>Mycoplasmatota</taxon>
        <taxon>Mycoplasmoidales</taxon>
        <taxon>Metamycoplasmataceae</taxon>
        <taxon>Mycoplasmopsis</taxon>
    </lineage>
</organism>
<dbReference type="KEGG" id="mgal:NCTC10186_00614"/>
<dbReference type="AlphaFoldDB" id="A0A449B074"/>
<reference evidence="2 3" key="1">
    <citation type="submission" date="2019-01" db="EMBL/GenBank/DDBJ databases">
        <authorList>
            <consortium name="Pathogen Informatics"/>
        </authorList>
    </citation>
    <scope>NUCLEOTIDE SEQUENCE [LARGE SCALE GENOMIC DNA]</scope>
    <source>
        <strain evidence="2 3">NCTC10186</strain>
        <plasmid evidence="3">2</plasmid>
    </source>
</reference>
<dbReference type="EMBL" id="LR215032">
    <property type="protein sequence ID" value="VEU73127.1"/>
    <property type="molecule type" value="Genomic_DNA"/>
</dbReference>
<name>A0A449B074_9BACT</name>
<gene>
    <name evidence="2" type="ORF">NCTC10186_00614</name>
</gene>
<feature type="coiled-coil region" evidence="1">
    <location>
        <begin position="42"/>
        <end position="243"/>
    </location>
</feature>
<dbReference type="RefSeq" id="WP_129724698.1">
    <property type="nucleotide sequence ID" value="NZ_LR215032.1"/>
</dbReference>
<accession>A0A449B074</accession>
<evidence type="ECO:0000313" key="2">
    <source>
        <dbReference type="EMBL" id="VEU73127.1"/>
    </source>
</evidence>
<keyword evidence="2" id="KW-0614">Plasmid</keyword>
<dbReference type="Proteomes" id="UP000289862">
    <property type="component" value="Plasmid 2"/>
</dbReference>